<name>A0ABM8FLU4_9BACT</name>
<proteinExistence type="predicted"/>
<dbReference type="RefSeq" id="WP_286337565.1">
    <property type="nucleotide sequence ID" value="NZ_AP027370.1"/>
</dbReference>
<organism evidence="1 2">
    <name type="scientific">Hydrogenimonas cancrithermarum</name>
    <dbReference type="NCBI Taxonomy" id="2993563"/>
    <lineage>
        <taxon>Bacteria</taxon>
        <taxon>Pseudomonadati</taxon>
        <taxon>Campylobacterota</taxon>
        <taxon>Epsilonproteobacteria</taxon>
        <taxon>Campylobacterales</taxon>
        <taxon>Hydrogenimonadaceae</taxon>
        <taxon>Hydrogenimonas</taxon>
    </lineage>
</organism>
<evidence type="ECO:0008006" key="3">
    <source>
        <dbReference type="Google" id="ProtNLM"/>
    </source>
</evidence>
<dbReference type="Gene3D" id="3.40.630.40">
    <property type="entry name" value="Zn-dependent exopeptidases"/>
    <property type="match status" value="1"/>
</dbReference>
<dbReference type="SUPFAM" id="SSF53187">
    <property type="entry name" value="Zn-dependent exopeptidases"/>
    <property type="match status" value="1"/>
</dbReference>
<accession>A0ABM8FLU4</accession>
<evidence type="ECO:0000313" key="2">
    <source>
        <dbReference type="Proteomes" id="UP001321445"/>
    </source>
</evidence>
<dbReference type="Pfam" id="PF05013">
    <property type="entry name" value="FGase"/>
    <property type="match status" value="1"/>
</dbReference>
<protein>
    <recommendedName>
        <fullName evidence="3">N-formylglutamate amidohydrolase</fullName>
    </recommendedName>
</protein>
<dbReference type="EMBL" id="AP027370">
    <property type="protein sequence ID" value="BDY12364.1"/>
    <property type="molecule type" value="Genomic_DNA"/>
</dbReference>
<dbReference type="InterPro" id="IPR007709">
    <property type="entry name" value="N-FG_amidohydro"/>
</dbReference>
<gene>
    <name evidence="1" type="ORF">HCR_06760</name>
</gene>
<sequence>MDKPICDPESIARKFSMSRRQWTICRAEGPIVAAAIHDGHDLSEEVAAFIAIDEATRLREEDPCTYRMTSIADNRLTVSASRFLVDLNRPREKAVYLKPEDAWGLDVWKCLPNDKMIAHALGLYDLFYEELYEFLSELKERHGFFVVLDLHSYNHRRKGPDAPPEDPRMNPDINVGTATLSDRTLWEPLIETFMSDLQRFDYFGRTLDVRENVKFQGGYMAEWIHRNFKESGCVLSIEIKKIFMDEWSGHIDLLQVEKIHTLLKSAMPGIESSLKKMGVKL</sequence>
<keyword evidence="2" id="KW-1185">Reference proteome</keyword>
<dbReference type="Proteomes" id="UP001321445">
    <property type="component" value="Chromosome"/>
</dbReference>
<evidence type="ECO:0000313" key="1">
    <source>
        <dbReference type="EMBL" id="BDY12364.1"/>
    </source>
</evidence>
<reference evidence="1 2" key="1">
    <citation type="submission" date="2023-03" db="EMBL/GenBank/DDBJ databases">
        <title>Description of Hydrogenimonas sp. ISO32.</title>
        <authorList>
            <person name="Mino S."/>
            <person name="Fukazawa S."/>
            <person name="Sawabe T."/>
        </authorList>
    </citation>
    <scope>NUCLEOTIDE SEQUENCE [LARGE SCALE GENOMIC DNA]</scope>
    <source>
        <strain evidence="1 2">ISO32</strain>
    </source>
</reference>